<reference evidence="2 3" key="1">
    <citation type="journal article" date="2018" name="IMA Fungus">
        <title>IMA Genome-F 10: Nine draft genome sequences of Claviceps purpurea s.lat., including C. arundinis, C. humidiphila, and C. cf. spartinae, pseudomolecules for the pitch canker pathogen Fusarium circinatum, draft genome of Davidsoniella eucalypti, Grosmannia galeiformis, Quambalaria eucalypti, and Teratosphaeria destructans.</title>
        <authorList>
            <person name="Wingfield B.D."/>
            <person name="Liu M."/>
            <person name="Nguyen H.D."/>
            <person name="Lane F.A."/>
            <person name="Morgan S.W."/>
            <person name="De Vos L."/>
            <person name="Wilken P.M."/>
            <person name="Duong T.A."/>
            <person name="Aylward J."/>
            <person name="Coetzee M.P."/>
            <person name="Dadej K."/>
            <person name="De Beer Z.W."/>
            <person name="Findlay W."/>
            <person name="Havenga M."/>
            <person name="Kolarik M."/>
            <person name="Menzies J.G."/>
            <person name="Naidoo K."/>
            <person name="Pochopski O."/>
            <person name="Shoukouhi P."/>
            <person name="Santana Q.C."/>
            <person name="Seifert K.A."/>
            <person name="Soal N."/>
            <person name="Steenkamp E.T."/>
            <person name="Tatham C.T."/>
            <person name="van der Nest M.A."/>
            <person name="Wingfield M.J."/>
        </authorList>
    </citation>
    <scope>NUCLEOTIDE SEQUENCE [LARGE SCALE GENOMIC DNA]</scope>
    <source>
        <strain evidence="2">CMW44962</strain>
    </source>
</reference>
<dbReference type="Proteomes" id="UP001138500">
    <property type="component" value="Unassembled WGS sequence"/>
</dbReference>
<dbReference type="EMBL" id="RIBY02001024">
    <property type="protein sequence ID" value="KAH9833955.1"/>
    <property type="molecule type" value="Genomic_DNA"/>
</dbReference>
<dbReference type="AlphaFoldDB" id="A0A9W7W486"/>
<feature type="region of interest" description="Disordered" evidence="1">
    <location>
        <begin position="1"/>
        <end position="83"/>
    </location>
</feature>
<gene>
    <name evidence="2" type="ORF">Tdes44962_MAKER08711</name>
</gene>
<protein>
    <submittedName>
        <fullName evidence="2">Uncharacterized protein</fullName>
    </submittedName>
</protein>
<keyword evidence="3" id="KW-1185">Reference proteome</keyword>
<feature type="compositionally biased region" description="Basic and acidic residues" evidence="1">
    <location>
        <begin position="34"/>
        <end position="43"/>
    </location>
</feature>
<evidence type="ECO:0000313" key="3">
    <source>
        <dbReference type="Proteomes" id="UP001138500"/>
    </source>
</evidence>
<dbReference type="OrthoDB" id="10435278at2759"/>
<feature type="compositionally biased region" description="Basic residues" evidence="1">
    <location>
        <begin position="1"/>
        <end position="21"/>
    </location>
</feature>
<feature type="compositionally biased region" description="Polar residues" evidence="1">
    <location>
        <begin position="22"/>
        <end position="32"/>
    </location>
</feature>
<accession>A0A9W7W486</accession>
<feature type="compositionally biased region" description="Polar residues" evidence="1">
    <location>
        <begin position="58"/>
        <end position="67"/>
    </location>
</feature>
<evidence type="ECO:0000256" key="1">
    <source>
        <dbReference type="SAM" id="MobiDB-lite"/>
    </source>
</evidence>
<sequence length="234" mass="25654">MATHAHHAGIGAKRRIARRARNSQQHATNPLRSRQADIQHPADTKTGSRLISAVKPLSSHSSVTSRANAAPTSLSRASRPAPAARPSLEHLKLAQMLLSCVPSQLIPLLGRGISADQLGERIIAYVRRHYDRASVDAVTSKVRPLAIEADAEWKAEFHRSQPLRIYNPISQREELLASSRELIALAAFRRQMALAGEAVRHEDADGAMAEELEDLAREAKVGLWPPRRSAGECM</sequence>
<name>A0A9W7W486_9PEZI</name>
<organism evidence="2 3">
    <name type="scientific">Teratosphaeria destructans</name>
    <dbReference type="NCBI Taxonomy" id="418781"/>
    <lineage>
        <taxon>Eukaryota</taxon>
        <taxon>Fungi</taxon>
        <taxon>Dikarya</taxon>
        <taxon>Ascomycota</taxon>
        <taxon>Pezizomycotina</taxon>
        <taxon>Dothideomycetes</taxon>
        <taxon>Dothideomycetidae</taxon>
        <taxon>Mycosphaerellales</taxon>
        <taxon>Teratosphaeriaceae</taxon>
        <taxon>Teratosphaeria</taxon>
    </lineage>
</organism>
<evidence type="ECO:0000313" key="2">
    <source>
        <dbReference type="EMBL" id="KAH9833955.1"/>
    </source>
</evidence>
<feature type="compositionally biased region" description="Low complexity" evidence="1">
    <location>
        <begin position="69"/>
        <end position="83"/>
    </location>
</feature>
<reference evidence="2 3" key="2">
    <citation type="journal article" date="2021" name="Curr. Genet.">
        <title>Genetic response to nitrogen starvation in the aggressive Eucalyptus foliar pathogen Teratosphaeria destructans.</title>
        <authorList>
            <person name="Havenga M."/>
            <person name="Wingfield B.D."/>
            <person name="Wingfield M.J."/>
            <person name="Dreyer L.L."/>
            <person name="Roets F."/>
            <person name="Aylward J."/>
        </authorList>
    </citation>
    <scope>NUCLEOTIDE SEQUENCE [LARGE SCALE GENOMIC DNA]</scope>
    <source>
        <strain evidence="2">CMW44962</strain>
    </source>
</reference>
<comment type="caution">
    <text evidence="2">The sequence shown here is derived from an EMBL/GenBank/DDBJ whole genome shotgun (WGS) entry which is preliminary data.</text>
</comment>
<proteinExistence type="predicted"/>